<dbReference type="Gene3D" id="3.30.160.60">
    <property type="entry name" value="Classic Zinc Finger"/>
    <property type="match status" value="1"/>
</dbReference>
<evidence type="ECO:0000259" key="3">
    <source>
        <dbReference type="PROSITE" id="PS50157"/>
    </source>
</evidence>
<dbReference type="GO" id="GO:0000976">
    <property type="term" value="F:transcription cis-regulatory region binding"/>
    <property type="evidence" value="ECO:0000318"/>
    <property type="project" value="GO_Central"/>
</dbReference>
<dbReference type="PANTHER" id="PTHR46353:SF9">
    <property type="entry name" value="ZINC FINGER PROTEIN GIS3"/>
    <property type="match status" value="1"/>
</dbReference>
<accession>A0A804JUU5</accession>
<dbReference type="GO" id="GO:0009740">
    <property type="term" value="P:gibberellic acid mediated signaling pathway"/>
    <property type="evidence" value="ECO:0000318"/>
    <property type="project" value="GO_Central"/>
</dbReference>
<dbReference type="InterPro" id="IPR036236">
    <property type="entry name" value="Znf_C2H2_sf"/>
</dbReference>
<evidence type="ECO:0000313" key="6">
    <source>
        <dbReference type="Proteomes" id="UP000012960"/>
    </source>
</evidence>
<keyword evidence="6" id="KW-1185">Reference proteome</keyword>
<dbReference type="Proteomes" id="UP000012960">
    <property type="component" value="Unplaced"/>
</dbReference>
<dbReference type="InterPro" id="IPR044299">
    <property type="entry name" value="GIS3/ZFP5/ZFP6"/>
</dbReference>
<dbReference type="InterPro" id="IPR013087">
    <property type="entry name" value="Znf_C2H2_type"/>
</dbReference>
<reference evidence="5" key="2">
    <citation type="submission" date="2021-05" db="UniProtKB">
        <authorList>
            <consortium name="EnsemblPlants"/>
        </authorList>
    </citation>
    <scope>IDENTIFICATION</scope>
    <source>
        <strain evidence="5">subsp. malaccensis</strain>
    </source>
</reference>
<dbReference type="PROSITE" id="PS50157">
    <property type="entry name" value="ZINC_FINGER_C2H2_2"/>
    <property type="match status" value="1"/>
</dbReference>
<dbReference type="GO" id="GO:0003700">
    <property type="term" value="F:DNA-binding transcription factor activity"/>
    <property type="evidence" value="ECO:0000318"/>
    <property type="project" value="GO_Central"/>
</dbReference>
<keyword evidence="1" id="KW-0862">Zinc</keyword>
<dbReference type="Gramene" id="Ma07_t11720.1">
    <property type="protein sequence ID" value="Ma07_p11720.1"/>
    <property type="gene ID" value="Ma07_g11720"/>
</dbReference>
<dbReference type="GO" id="GO:0005634">
    <property type="term" value="C:nucleus"/>
    <property type="evidence" value="ECO:0000318"/>
    <property type="project" value="GO_Central"/>
</dbReference>
<keyword evidence="1" id="KW-0479">Metal-binding</keyword>
<sequence length="214" mass="22880">MSGVKSTSKKSSSSSGLKLFGFHVSEEEETGLRSDSSSSSTTTTVTATSPGGGDCADGRKYECQYCYREFANSQALGGHQNAHKKERQQLKRAQMMLQQQHDHLGGCFWPPTFVLPLRRNPGSAGWEYFSRAAPTFHASRACAFPFSSALRSQPVHPSAFLYSAAGSGPRISEESANSFGRFPVTAPVAADADSAKSGDSFGLDLQLRLAPTGS</sequence>
<organism evidence="5 6">
    <name type="scientific">Musa acuminata subsp. malaccensis</name>
    <name type="common">Wild banana</name>
    <name type="synonym">Musa malaccensis</name>
    <dbReference type="NCBI Taxonomy" id="214687"/>
    <lineage>
        <taxon>Eukaryota</taxon>
        <taxon>Viridiplantae</taxon>
        <taxon>Streptophyta</taxon>
        <taxon>Embryophyta</taxon>
        <taxon>Tracheophyta</taxon>
        <taxon>Spermatophyta</taxon>
        <taxon>Magnoliopsida</taxon>
        <taxon>Liliopsida</taxon>
        <taxon>Zingiberales</taxon>
        <taxon>Musaceae</taxon>
        <taxon>Musa</taxon>
    </lineage>
</organism>
<dbReference type="PROSITE" id="PS00028">
    <property type="entry name" value="ZINC_FINGER_C2H2_1"/>
    <property type="match status" value="1"/>
</dbReference>
<name>A0A804JUU5_MUSAM</name>
<evidence type="ECO:0000256" key="2">
    <source>
        <dbReference type="SAM" id="MobiDB-lite"/>
    </source>
</evidence>
<dbReference type="PANTHER" id="PTHR46353">
    <property type="entry name" value="ZINC FINGER PROTEIN 5"/>
    <property type="match status" value="1"/>
</dbReference>
<reference evidence="4" key="1">
    <citation type="submission" date="2021-03" db="EMBL/GenBank/DDBJ databases">
        <authorList>
            <consortium name="Genoscope - CEA"/>
            <person name="William W."/>
        </authorList>
    </citation>
    <scope>NUCLEOTIDE SEQUENCE</scope>
    <source>
        <strain evidence="4">Doubled-haploid Pahang</strain>
    </source>
</reference>
<dbReference type="GO" id="GO:0010026">
    <property type="term" value="P:trichome differentiation"/>
    <property type="evidence" value="ECO:0000318"/>
    <property type="project" value="GO_Central"/>
</dbReference>
<protein>
    <submittedName>
        <fullName evidence="4">(wild Malaysian banana) hypothetical protein</fullName>
    </submittedName>
</protein>
<dbReference type="GO" id="GO:0009736">
    <property type="term" value="P:cytokinin-activated signaling pathway"/>
    <property type="evidence" value="ECO:0000318"/>
    <property type="project" value="GO_Central"/>
</dbReference>
<dbReference type="GO" id="GO:0010090">
    <property type="term" value="P:trichome morphogenesis"/>
    <property type="evidence" value="ECO:0007669"/>
    <property type="project" value="InterPro"/>
</dbReference>
<evidence type="ECO:0000256" key="1">
    <source>
        <dbReference type="PROSITE-ProRule" id="PRU00042"/>
    </source>
</evidence>
<dbReference type="AlphaFoldDB" id="A0A804JUU5"/>
<feature type="domain" description="C2H2-type" evidence="3">
    <location>
        <begin position="61"/>
        <end position="88"/>
    </location>
</feature>
<evidence type="ECO:0000313" key="4">
    <source>
        <dbReference type="EMBL" id="CAG1856321.1"/>
    </source>
</evidence>
<evidence type="ECO:0000313" key="5">
    <source>
        <dbReference type="EnsemblPlants" id="Ma07_p11720.1"/>
    </source>
</evidence>
<feature type="region of interest" description="Disordered" evidence="2">
    <location>
        <begin position="28"/>
        <end position="51"/>
    </location>
</feature>
<dbReference type="KEGG" id="mus:103991831"/>
<dbReference type="EnsemblPlants" id="Ma07_t11720.1">
    <property type="protein sequence ID" value="Ma07_p11720.1"/>
    <property type="gene ID" value="Ma07_g11720"/>
</dbReference>
<proteinExistence type="predicted"/>
<dbReference type="EMBL" id="HG996473">
    <property type="protein sequence ID" value="CAG1856321.1"/>
    <property type="molecule type" value="Genomic_DNA"/>
</dbReference>
<dbReference type="OrthoDB" id="772256at2759"/>
<dbReference type="Pfam" id="PF13912">
    <property type="entry name" value="zf-C2H2_6"/>
    <property type="match status" value="1"/>
</dbReference>
<dbReference type="GO" id="GO:0008270">
    <property type="term" value="F:zinc ion binding"/>
    <property type="evidence" value="ECO:0007669"/>
    <property type="project" value="UniProtKB-KW"/>
</dbReference>
<gene>
    <name evidence="4" type="ORF">GSMUA_43170.1</name>
</gene>
<dbReference type="SUPFAM" id="SSF57667">
    <property type="entry name" value="beta-beta-alpha zinc fingers"/>
    <property type="match status" value="1"/>
</dbReference>
<feature type="compositionally biased region" description="Low complexity" evidence="2">
    <location>
        <begin position="33"/>
        <end position="49"/>
    </location>
</feature>
<keyword evidence="1" id="KW-0863">Zinc-finger</keyword>